<feature type="region of interest" description="Disordered" evidence="1">
    <location>
        <begin position="759"/>
        <end position="800"/>
    </location>
</feature>
<keyword evidence="3" id="KW-1185">Reference proteome</keyword>
<dbReference type="Proteomes" id="UP001211907">
    <property type="component" value="Unassembled WGS sequence"/>
</dbReference>
<proteinExistence type="predicted"/>
<dbReference type="EMBL" id="JADGJH010000752">
    <property type="protein sequence ID" value="KAJ3123227.1"/>
    <property type="molecule type" value="Genomic_DNA"/>
</dbReference>
<reference evidence="2" key="1">
    <citation type="submission" date="2020-05" db="EMBL/GenBank/DDBJ databases">
        <title>Phylogenomic resolution of chytrid fungi.</title>
        <authorList>
            <person name="Stajich J.E."/>
            <person name="Amses K."/>
            <person name="Simmons R."/>
            <person name="Seto K."/>
            <person name="Myers J."/>
            <person name="Bonds A."/>
            <person name="Quandt C.A."/>
            <person name="Barry K."/>
            <person name="Liu P."/>
            <person name="Grigoriev I."/>
            <person name="Longcore J.E."/>
            <person name="James T.Y."/>
        </authorList>
    </citation>
    <scope>NUCLEOTIDE SEQUENCE</scope>
    <source>
        <strain evidence="2">JEL0513</strain>
    </source>
</reference>
<gene>
    <name evidence="2" type="ORF">HK100_011686</name>
</gene>
<comment type="caution">
    <text evidence="2">The sequence shown here is derived from an EMBL/GenBank/DDBJ whole genome shotgun (WGS) entry which is preliminary data.</text>
</comment>
<evidence type="ECO:0000313" key="2">
    <source>
        <dbReference type="EMBL" id="KAJ3123227.1"/>
    </source>
</evidence>
<protein>
    <submittedName>
        <fullName evidence="2">Uncharacterized protein</fullName>
    </submittedName>
</protein>
<accession>A0AAD5XGT1</accession>
<evidence type="ECO:0000256" key="1">
    <source>
        <dbReference type="SAM" id="MobiDB-lite"/>
    </source>
</evidence>
<evidence type="ECO:0000313" key="3">
    <source>
        <dbReference type="Proteomes" id="UP001211907"/>
    </source>
</evidence>
<name>A0AAD5XGT1_9FUNG</name>
<sequence>MESRLQDLKASVIKKDWNTASYLADKILIDQDTNDSTYIQMCYAQAMILVKLDTSIDEFIDLENTTFKYCDIELQDFRNAISFLIEGFRRAIAKKLYELVFIGVSCFLRLSQDFFKSGKERYLFSIPLHIVVHGLTQSPDHSKKHEYEARLNLILADLLADGQENKFYRVETICPWPTEEEWEIFIKTAPEKIIASLERAVSLIPWRSMDYDLPFKIIKIYVKHIKSNAVTKSQILEKMLKSNSLLKGFFEIHANPQTKISDFNALISSLNENNKYSNNNDQVFSLLIDFVEHYLNFNDFESSKQALEKASQFRGPAALTTRRELVRLQLELQENFAIHPSDSKNAESILFKLNTAICKAVNKNGELAVIRSACISAWKTVSSVEETAVLVSGLICILKTISDVSGKQKSFFEAQDRCNLNYKLARCYEYQNIFSLATRHAEKALKLCNIPELANDIEILLHKLWIKANTFDGHLSADLKALSLADQAKYIPEDAVAFQLLQKSLKTLVLVPEDHDLISPAEITERNDFVQSLLKNDCNVNFDLTHTADLKSKRIILVALSDIMRQSKYLAERANSSLSRQRIKYWKMVWDSSRYLMTLEIENLTDKTSSQRLRAEALLNEGTSLFEFQSINPTIELEESSTENLSSIHKPVIDLLCQSLTIGITLKDLSIIQNVSQKICNYFSGIKPWLNTISLAFWTETFQKLFDTLTESNLLETDLMVRICIGYATVMKESQIQATIAAALAATGAAEDKLLVGTKGGKGSRAASVSKPKGKQLAPSKVQAAPNKQQQNTLSTTGTNKTTTAEEIFNTGLSAKDGSYAMKLILFDIKTAMKISTPLNLSNTTDPAMKIFSALDLLEMKKPSNDELEHASQTLSKYGKKLGKTLYMELMLRIIQHAFNQQHMHLAFLIMQTLSEEVPKEFVLAELLALDSGINVKLIIQTKQLFSQIILAMIEQQLYFDSFLLMKQSALKYLSQCLEITCTWKFAEISDVETTLDILRKTIFGIAPQWLFLHNIESTLSTLYSAYFAKVSIQNLIAKKPEVQDTILQLTEVCLDIYCEKGDWNSSSRIIDRSGRILPKKYHESLLRRKVQVLSTGNKPGIAILLKEVDPRVQYDIWKMLTEFANTPEKKRQAFEECLKVTKDLIDFREKFIETQMLFSRWLLDNESERKYAVSLIRASFTVAQQSLVENNTVPNQILVFESNILAAEVEISQKRKLELLNIAFDLILKLVEPISNSQLISAASSREKPVSESAKSRATTPLDRPLSSVGGKNLESWMGFDWPQDATCAFINGTISNALCLASIKNTRQFISSIISLIFEFEELGELLNCIPLFSVVYMILSTCFEPEEIAFTLSAIYIYNALVLSKLFRFELAAKYRRLYFATEDSFESLKSSWNDKYNGCDIGYSLSRNNILLLKANCLIQYGQLAKARNILYGSILPTEKFFQEAYYLGTLISCICDSTSFDIDIFVIEDRQQAEIFAKFLDKLVETQSLKILNASAMKLIPLIKKSVSLLGENNQKNEFTLWNSQHKILISSFQDNENSTEEKDLIQQTFQECLNLTTVLEFWFNQADLMLLHAKFVKITAIKKIGRDLMKALLSALELLRTCRKFCNSKKISEKSQNKVDSWNNIEYSVILEECNLLLQIAHSGSAMIVQPRTISVMIDDYFIPEGEKSLTKRWEIAQEYAIEEIISSLAPAVAYLPAALKAQGKQFLALAYKKKYAKIKEFDTESSNAILNECISQFSKSMTLAFQQARPDIVKICAENLLLCDWQSDMFVRYLYLANFQCCDNWEFLMGQFKQLNHKPETLLMQGTVKESETRNCMNLEQNSAYQRTLAFPVTPEILIDVPKNVKVLTIHHSLDKSQIFSSVLYRIKDANTSKSKNPIEDFFISSLNFKADAALLDNLQSKQNSPLDLEYIEEIYKYLEPILKHLEVEGKVVEKLDQKKKSLKSQAEQTELIDLGHCIICCDDMLDLFPLEAVLRVKRLAATCSREFGKLHQISDLVNLKYMWKFQGLSYFLTRLKTSPSYTNDTGGIAKKEKAAVQQKWQISSIKTFSSFHIDASSYFGDNVIYRSELTIGAINCNELSTCMETGADL</sequence>
<organism evidence="2 3">
    <name type="scientific">Physocladia obscura</name>
    <dbReference type="NCBI Taxonomy" id="109957"/>
    <lineage>
        <taxon>Eukaryota</taxon>
        <taxon>Fungi</taxon>
        <taxon>Fungi incertae sedis</taxon>
        <taxon>Chytridiomycota</taxon>
        <taxon>Chytridiomycota incertae sedis</taxon>
        <taxon>Chytridiomycetes</taxon>
        <taxon>Chytridiales</taxon>
        <taxon>Chytriomycetaceae</taxon>
        <taxon>Physocladia</taxon>
    </lineage>
</organism>